<comment type="caution">
    <text evidence="6">The sequence shown here is derived from an EMBL/GenBank/DDBJ whole genome shotgun (WGS) entry which is preliminary data.</text>
</comment>
<evidence type="ECO:0000256" key="3">
    <source>
        <dbReference type="ARBA" id="ARBA00023125"/>
    </source>
</evidence>
<dbReference type="InterPro" id="IPR036388">
    <property type="entry name" value="WH-like_DNA-bd_sf"/>
</dbReference>
<dbReference type="InterPro" id="IPR005119">
    <property type="entry name" value="LysR_subst-bd"/>
</dbReference>
<dbReference type="GO" id="GO:0043565">
    <property type="term" value="F:sequence-specific DNA binding"/>
    <property type="evidence" value="ECO:0007669"/>
    <property type="project" value="TreeGrafter"/>
</dbReference>
<keyword evidence="3" id="KW-0238">DNA-binding</keyword>
<dbReference type="FunFam" id="3.40.190.290:FF:000012">
    <property type="entry name" value="Transcriptional regulator, LysR family"/>
    <property type="match status" value="1"/>
</dbReference>
<dbReference type="RefSeq" id="WP_253542386.1">
    <property type="nucleotide sequence ID" value="NZ_JAMYWC010000009.1"/>
</dbReference>
<dbReference type="CDD" id="cd08474">
    <property type="entry name" value="PBP2_CrgA_like_5"/>
    <property type="match status" value="1"/>
</dbReference>
<organism evidence="6 7">
    <name type="scientific">Ralstonia chuxiongensis</name>
    <dbReference type="NCBI Taxonomy" id="2957504"/>
    <lineage>
        <taxon>Bacteria</taxon>
        <taxon>Pseudomonadati</taxon>
        <taxon>Pseudomonadota</taxon>
        <taxon>Betaproteobacteria</taxon>
        <taxon>Burkholderiales</taxon>
        <taxon>Burkholderiaceae</taxon>
        <taxon>Ralstonia</taxon>
    </lineage>
</organism>
<dbReference type="EMBL" id="JAMYWC010000009">
    <property type="protein sequence ID" value="MCP1175517.1"/>
    <property type="molecule type" value="Genomic_DNA"/>
</dbReference>
<proteinExistence type="inferred from homology"/>
<evidence type="ECO:0000256" key="4">
    <source>
        <dbReference type="ARBA" id="ARBA00023163"/>
    </source>
</evidence>
<dbReference type="PANTHER" id="PTHR30537:SF1">
    <property type="entry name" value="HTH-TYPE TRANSCRIPTIONAL REGULATOR PGRR"/>
    <property type="match status" value="1"/>
</dbReference>
<evidence type="ECO:0000256" key="2">
    <source>
        <dbReference type="ARBA" id="ARBA00023015"/>
    </source>
</evidence>
<dbReference type="GO" id="GO:0003700">
    <property type="term" value="F:DNA-binding transcription factor activity"/>
    <property type="evidence" value="ECO:0007669"/>
    <property type="project" value="InterPro"/>
</dbReference>
<dbReference type="PANTHER" id="PTHR30537">
    <property type="entry name" value="HTH-TYPE TRANSCRIPTIONAL REGULATOR"/>
    <property type="match status" value="1"/>
</dbReference>
<dbReference type="Gene3D" id="3.40.190.290">
    <property type="match status" value="1"/>
</dbReference>
<comment type="similarity">
    <text evidence="1">Belongs to the LysR transcriptional regulatory family.</text>
</comment>
<evidence type="ECO:0000313" key="7">
    <source>
        <dbReference type="Proteomes" id="UP001162793"/>
    </source>
</evidence>
<dbReference type="PRINTS" id="PR00039">
    <property type="entry name" value="HTHLYSR"/>
</dbReference>
<sequence>MDSENLNDLYAFLAVAQERSFTKAAAKLGLSQSTLSHTVRGLETRLGVRLLTRTTRSVAPTEAGEQLLQSVRPKLEEIAADLAAVREYRDKPSGTIRITAIDIAADLYVWPRLRPLLKSYPELRIEIATDYRLVDVVTERFDVGIRMGDQVAKDMVAVRISPNMRAAIAASPAYLAEHGTPRTIDDLAQHQCITLRLSNGAIYAWELIDDGKDLTVKVDGQATFSGAYQMMQAAIDGCGLVFVTEDALKPHVDAGRLVWVMEDHWPTWPGWHAYYPSRRESSRALKLVIEALRSPAPPG</sequence>
<gene>
    <name evidence="6" type="ORF">NKG59_24390</name>
</gene>
<dbReference type="InterPro" id="IPR058163">
    <property type="entry name" value="LysR-type_TF_proteobact-type"/>
</dbReference>
<reference evidence="7" key="1">
    <citation type="journal article" date="2023" name="Front. Microbiol.">
        <title>Ralstonia chuxiongensis sp. nov., Ralstonia mojiangensis sp. nov., and Ralstonia soli sp. nov., isolated from tobacco fields, are three novel species in the family Burkholderiaceae.</title>
        <authorList>
            <person name="Lu C.H."/>
            <person name="Zhang Y.Y."/>
            <person name="Jiang N."/>
            <person name="Chen W."/>
            <person name="Shao X."/>
            <person name="Zhao Z.M."/>
            <person name="Lu W.L."/>
            <person name="Hu X."/>
            <person name="Xi Y.X."/>
            <person name="Zou S.Y."/>
            <person name="Wei Q.J."/>
            <person name="Lin Z.L."/>
            <person name="Gong L."/>
            <person name="Gai X.T."/>
            <person name="Zhang L.Q."/>
            <person name="Li J.Y."/>
            <person name="Jin Y."/>
            <person name="Xia Z.Y."/>
        </authorList>
    </citation>
    <scope>NUCLEOTIDE SEQUENCE [LARGE SCALE GENOMIC DNA]</scope>
    <source>
        <strain evidence="7">21YRMH01-3</strain>
    </source>
</reference>
<dbReference type="InterPro" id="IPR000847">
    <property type="entry name" value="LysR_HTH_N"/>
</dbReference>
<protein>
    <submittedName>
        <fullName evidence="6">LysR family transcriptional regulator</fullName>
    </submittedName>
</protein>
<evidence type="ECO:0000259" key="5">
    <source>
        <dbReference type="PROSITE" id="PS50931"/>
    </source>
</evidence>
<keyword evidence="4" id="KW-0804">Transcription</keyword>
<dbReference type="SUPFAM" id="SSF46785">
    <property type="entry name" value="Winged helix' DNA-binding domain"/>
    <property type="match status" value="1"/>
</dbReference>
<keyword evidence="7" id="KW-1185">Reference proteome</keyword>
<dbReference type="SUPFAM" id="SSF53850">
    <property type="entry name" value="Periplasmic binding protein-like II"/>
    <property type="match status" value="1"/>
</dbReference>
<dbReference type="AlphaFoldDB" id="A0AA42BN12"/>
<dbReference type="FunFam" id="1.10.10.10:FF:000001">
    <property type="entry name" value="LysR family transcriptional regulator"/>
    <property type="match status" value="1"/>
</dbReference>
<keyword evidence="2" id="KW-0805">Transcription regulation</keyword>
<dbReference type="PROSITE" id="PS50931">
    <property type="entry name" value="HTH_LYSR"/>
    <property type="match status" value="1"/>
</dbReference>
<dbReference type="Pfam" id="PF00126">
    <property type="entry name" value="HTH_1"/>
    <property type="match status" value="1"/>
</dbReference>
<name>A0AA42BN12_9RALS</name>
<accession>A0AA42BN12</accession>
<dbReference type="InterPro" id="IPR036390">
    <property type="entry name" value="WH_DNA-bd_sf"/>
</dbReference>
<evidence type="ECO:0000256" key="1">
    <source>
        <dbReference type="ARBA" id="ARBA00009437"/>
    </source>
</evidence>
<dbReference type="Gene3D" id="1.10.10.10">
    <property type="entry name" value="Winged helix-like DNA-binding domain superfamily/Winged helix DNA-binding domain"/>
    <property type="match status" value="1"/>
</dbReference>
<evidence type="ECO:0000313" key="6">
    <source>
        <dbReference type="EMBL" id="MCP1175517.1"/>
    </source>
</evidence>
<dbReference type="Pfam" id="PF03466">
    <property type="entry name" value="LysR_substrate"/>
    <property type="match status" value="1"/>
</dbReference>
<dbReference type="Proteomes" id="UP001162793">
    <property type="component" value="Unassembled WGS sequence"/>
</dbReference>
<dbReference type="GO" id="GO:0006351">
    <property type="term" value="P:DNA-templated transcription"/>
    <property type="evidence" value="ECO:0007669"/>
    <property type="project" value="TreeGrafter"/>
</dbReference>
<feature type="domain" description="HTH lysR-type" evidence="5">
    <location>
        <begin position="4"/>
        <end position="61"/>
    </location>
</feature>